<dbReference type="AlphaFoldDB" id="A0A0V0R5Q7"/>
<feature type="binding site" evidence="16">
    <location>
        <position position="610"/>
    </location>
    <ligand>
        <name>ATP</name>
        <dbReference type="ChEBI" id="CHEBI:30616"/>
    </ligand>
</feature>
<feature type="transmembrane region" description="Helical" evidence="18">
    <location>
        <begin position="968"/>
        <end position="988"/>
    </location>
</feature>
<dbReference type="InterPro" id="IPR059000">
    <property type="entry name" value="ATPase_P-type_domA"/>
</dbReference>
<keyword evidence="13 18" id="KW-0472">Membrane</keyword>
<evidence type="ECO:0000256" key="8">
    <source>
        <dbReference type="ARBA" id="ARBA00022840"/>
    </source>
</evidence>
<keyword evidence="11 18" id="KW-1133">Transmembrane helix</keyword>
<evidence type="ECO:0000256" key="1">
    <source>
        <dbReference type="ARBA" id="ARBA00001946"/>
    </source>
</evidence>
<feature type="binding site" evidence="17">
    <location>
        <position position="833"/>
    </location>
    <ligand>
        <name>Mg(2+)</name>
        <dbReference type="ChEBI" id="CHEBI:18420"/>
    </ligand>
</feature>
<keyword evidence="4" id="KW-0813">Transport</keyword>
<feature type="binding site" evidence="17">
    <location>
        <position position="432"/>
    </location>
    <ligand>
        <name>Mg(2+)</name>
        <dbReference type="ChEBI" id="CHEBI:18420"/>
    </ligand>
</feature>
<comment type="catalytic activity">
    <reaction evidence="14 18">
        <text>ATP + H2O + phospholipidSide 1 = ADP + phosphate + phospholipidSide 2.</text>
        <dbReference type="EC" id="7.6.2.1"/>
    </reaction>
</comment>
<feature type="binding site" evidence="16">
    <location>
        <position position="832"/>
    </location>
    <ligand>
        <name>ATP</name>
        <dbReference type="ChEBI" id="CHEBI:30616"/>
    </ligand>
</feature>
<feature type="transmembrane region" description="Helical" evidence="18">
    <location>
        <begin position="341"/>
        <end position="360"/>
    </location>
</feature>
<feature type="domain" description="P-type ATPase A" evidence="19">
    <location>
        <begin position="175"/>
        <end position="321"/>
    </location>
</feature>
<dbReference type="SUPFAM" id="SSF81665">
    <property type="entry name" value="Calcium ATPase, transmembrane domain M"/>
    <property type="match status" value="1"/>
</dbReference>
<dbReference type="GO" id="GO:0005802">
    <property type="term" value="C:trans-Golgi network"/>
    <property type="evidence" value="ECO:0007669"/>
    <property type="project" value="TreeGrafter"/>
</dbReference>
<dbReference type="SUPFAM" id="SSF81660">
    <property type="entry name" value="Metal cation-transporting ATPase, ATP-binding domain N"/>
    <property type="match status" value="1"/>
</dbReference>
<dbReference type="FunFam" id="3.40.50.1000:FF:000009">
    <property type="entry name" value="Phospholipid-transporting ATPase"/>
    <property type="match status" value="1"/>
</dbReference>
<dbReference type="GO" id="GO:0045332">
    <property type="term" value="P:phospholipid translocation"/>
    <property type="evidence" value="ECO:0007669"/>
    <property type="project" value="TreeGrafter"/>
</dbReference>
<dbReference type="EC" id="7.6.2.1" evidence="18"/>
<dbReference type="GO" id="GO:0005886">
    <property type="term" value="C:plasma membrane"/>
    <property type="evidence" value="ECO:0007669"/>
    <property type="project" value="TreeGrafter"/>
</dbReference>
<feature type="binding site" evidence="16">
    <location>
        <position position="641"/>
    </location>
    <ligand>
        <name>ATP</name>
        <dbReference type="ChEBI" id="CHEBI:30616"/>
    </ligand>
</feature>
<evidence type="ECO:0000256" key="9">
    <source>
        <dbReference type="ARBA" id="ARBA00022842"/>
    </source>
</evidence>
<dbReference type="InterPro" id="IPR032630">
    <property type="entry name" value="P_typ_ATPase_c"/>
</dbReference>
<feature type="binding site" evidence="16">
    <location>
        <position position="723"/>
    </location>
    <ligand>
        <name>ATP</name>
        <dbReference type="ChEBI" id="CHEBI:30616"/>
    </ligand>
</feature>
<dbReference type="InterPro" id="IPR001757">
    <property type="entry name" value="P_typ_ATPase"/>
</dbReference>
<dbReference type="Gene3D" id="3.40.50.1000">
    <property type="entry name" value="HAD superfamily/HAD-like"/>
    <property type="match status" value="1"/>
</dbReference>
<keyword evidence="9 17" id="KW-0460">Magnesium</keyword>
<dbReference type="InterPro" id="IPR006539">
    <property type="entry name" value="P-type_ATPase_IV"/>
</dbReference>
<dbReference type="OMA" id="FAIMTCH"/>
<feature type="binding site" evidence="16">
    <location>
        <position position="833"/>
    </location>
    <ligand>
        <name>ATP</name>
        <dbReference type="ChEBI" id="CHEBI:30616"/>
    </ligand>
</feature>
<evidence type="ECO:0000256" key="17">
    <source>
        <dbReference type="PIRSR" id="PIRSR606539-3"/>
    </source>
</evidence>
<dbReference type="Proteomes" id="UP000054937">
    <property type="component" value="Unassembled WGS sequence"/>
</dbReference>
<dbReference type="FunCoup" id="A0A0V0R5Q7">
    <property type="interactions" value="79"/>
</dbReference>
<evidence type="ECO:0000256" key="18">
    <source>
        <dbReference type="RuleBase" id="RU362033"/>
    </source>
</evidence>
<keyword evidence="8 16" id="KW-0067">ATP-binding</keyword>
<dbReference type="PROSITE" id="PS00154">
    <property type="entry name" value="ATPASE_E1_E2"/>
    <property type="match status" value="1"/>
</dbReference>
<feature type="domain" description="P-type ATPase N-terminal" evidence="20">
    <location>
        <begin position="87"/>
        <end position="132"/>
    </location>
</feature>
<evidence type="ECO:0000256" key="2">
    <source>
        <dbReference type="ARBA" id="ARBA00004127"/>
    </source>
</evidence>
<dbReference type="NCBIfam" id="TIGR01494">
    <property type="entry name" value="ATPase_P-type"/>
    <property type="match status" value="2"/>
</dbReference>
<feature type="active site" description="4-aspartylphosphate intermediate" evidence="15">
    <location>
        <position position="432"/>
    </location>
</feature>
<keyword evidence="7 16" id="KW-0547">Nucleotide-binding</keyword>
<evidence type="ECO:0000256" key="12">
    <source>
        <dbReference type="ARBA" id="ARBA00023055"/>
    </source>
</evidence>
<feature type="binding site" evidence="16">
    <location>
        <position position="809"/>
    </location>
    <ligand>
        <name>ATP</name>
        <dbReference type="ChEBI" id="CHEBI:30616"/>
    </ligand>
</feature>
<dbReference type="SFLD" id="SFLDG00002">
    <property type="entry name" value="C1.7:_P-type_atpase_like"/>
    <property type="match status" value="1"/>
</dbReference>
<evidence type="ECO:0000256" key="13">
    <source>
        <dbReference type="ARBA" id="ARBA00023136"/>
    </source>
</evidence>
<keyword evidence="12" id="KW-0445">Lipid transport</keyword>
<keyword evidence="23" id="KW-1185">Reference proteome</keyword>
<feature type="binding site" evidence="16">
    <location>
        <position position="803"/>
    </location>
    <ligand>
        <name>ATP</name>
        <dbReference type="ChEBI" id="CHEBI:30616"/>
    </ligand>
</feature>
<keyword evidence="6 17" id="KW-0479">Metal-binding</keyword>
<protein>
    <recommendedName>
        <fullName evidence="18">Phospholipid-transporting ATPase</fullName>
        <ecNumber evidence="18">7.6.2.1</ecNumber>
    </recommendedName>
</protein>
<evidence type="ECO:0000256" key="7">
    <source>
        <dbReference type="ARBA" id="ARBA00022741"/>
    </source>
</evidence>
<dbReference type="InterPro" id="IPR036412">
    <property type="entry name" value="HAD-like_sf"/>
</dbReference>
<dbReference type="InterPro" id="IPR044492">
    <property type="entry name" value="P_typ_ATPase_HD_dom"/>
</dbReference>
<dbReference type="SUPFAM" id="SSF56784">
    <property type="entry name" value="HAD-like"/>
    <property type="match status" value="1"/>
</dbReference>
<feature type="binding site" evidence="16">
    <location>
        <position position="544"/>
    </location>
    <ligand>
        <name>ATP</name>
        <dbReference type="ChEBI" id="CHEBI:30616"/>
    </ligand>
</feature>
<feature type="transmembrane region" description="Helical" evidence="18">
    <location>
        <begin position="136"/>
        <end position="156"/>
    </location>
</feature>
<reference evidence="22 23" key="1">
    <citation type="journal article" date="2015" name="Sci. Rep.">
        <title>Genome of the facultative scuticociliatosis pathogen Pseudocohnilembus persalinus provides insight into its virulence through horizontal gene transfer.</title>
        <authorList>
            <person name="Xiong J."/>
            <person name="Wang G."/>
            <person name="Cheng J."/>
            <person name="Tian M."/>
            <person name="Pan X."/>
            <person name="Warren A."/>
            <person name="Jiang C."/>
            <person name="Yuan D."/>
            <person name="Miao W."/>
        </authorList>
    </citation>
    <scope>NUCLEOTIDE SEQUENCE [LARGE SCALE GENOMIC DNA]</scope>
    <source>
        <strain evidence="22">36N120E</strain>
    </source>
</reference>
<evidence type="ECO:0000256" key="3">
    <source>
        <dbReference type="ARBA" id="ARBA00008109"/>
    </source>
</evidence>
<dbReference type="Pfam" id="PF16209">
    <property type="entry name" value="PhoLip_ATPase_N"/>
    <property type="match status" value="1"/>
</dbReference>
<dbReference type="Pfam" id="PF16212">
    <property type="entry name" value="PhoLip_ATPase_C"/>
    <property type="match status" value="1"/>
</dbReference>
<organism evidence="22 23">
    <name type="scientific">Pseudocohnilembus persalinus</name>
    <name type="common">Ciliate</name>
    <dbReference type="NCBI Taxonomy" id="266149"/>
    <lineage>
        <taxon>Eukaryota</taxon>
        <taxon>Sar</taxon>
        <taxon>Alveolata</taxon>
        <taxon>Ciliophora</taxon>
        <taxon>Intramacronucleata</taxon>
        <taxon>Oligohymenophorea</taxon>
        <taxon>Scuticociliatia</taxon>
        <taxon>Philasterida</taxon>
        <taxon>Pseudocohnilembidae</taxon>
        <taxon>Pseudocohnilembus</taxon>
    </lineage>
</organism>
<dbReference type="Gene3D" id="2.70.150.10">
    <property type="entry name" value="Calcium-transporting ATPase, cytoplasmic transduction domain A"/>
    <property type="match status" value="1"/>
</dbReference>
<dbReference type="GO" id="GO:0006897">
    <property type="term" value="P:endocytosis"/>
    <property type="evidence" value="ECO:0007669"/>
    <property type="project" value="TreeGrafter"/>
</dbReference>
<dbReference type="NCBIfam" id="TIGR01652">
    <property type="entry name" value="ATPase-Plipid"/>
    <property type="match status" value="1"/>
</dbReference>
<evidence type="ECO:0000313" key="22">
    <source>
        <dbReference type="EMBL" id="KRX09825.1"/>
    </source>
</evidence>
<feature type="transmembrane region" description="Helical" evidence="18">
    <location>
        <begin position="1020"/>
        <end position="1038"/>
    </location>
</feature>
<gene>
    <name evidence="22" type="ORF">PPERSA_02697</name>
</gene>
<dbReference type="PRINTS" id="PR00119">
    <property type="entry name" value="CATATPASE"/>
</dbReference>
<sequence length="1104" mass="126021">MKLKKNYSRERLISLQDMVESRSTELVEPLNANDSQFSVKTSQSEFKPQDQQPGFWNKMLIFLGIKPSPPKARTIHFNGQSEPNIQTENVVKNQKYSIITFVPIVLFNQFKQFQNLFFLLTAVSQFFPILQVGGMLFSFLAPLVLVLFLTMLKEGYDDFQRYRRDREANEKKYPALRNGQFVDTKSCDFKVGDIVQISANQRIPADIVLLWTQDANGQVFIRTDQLDGETDWKLRKSIKLIQQNFTTQESLNRLQDLDAWIEATKPILDIYDFTGVYKINMEGGEQKSESLKLENALWANTVLASGKIAGMVIYTGRETRMAMNSRQPRTKFGRLDNEVNFLAKLLFVMMLALSIVLVILDGQTFSWYIIVQLIRYLILLSAIIPISMRVNLDFAKLIYCFKINKDQDIEGTIARNSTIPEELGRIQYLLTDKTGTLTQNDMIFKRLSLENINYTEEDIPEISSKLKEQCEKGIVDGKNLGPIPDIVQILQKQKERKSKKRVQIRRNPDLILRDLITALSICHNVTPMINDDGEKEFQASSPDEVALVKTSEHFGMELNSRDAENLLITNAAGKEEDYHILNIFPFSSETKRMGIVVKHKETGKIIFYLKGADAIMKQFLPETQRGFVDEECDDLAREGLRTLVITQKYIDSEWYSQWEKKYKQADELLEGRNEAIRKVVAELEGDMEFLGITGVEDKLQENICQSLENVRNAGINIWMLTGDKIETAICISISSGLKAPEQNIYVIKEAGEIELQAKLIHFKNLSSNYILVIDGQSLKCAMENYKQLFLEVSTKAPAVVCCRCSPTQKSEVVESIKKYTKKITAAIGDGGNDVGMITSADVGIGIVGKEGMQAALAADFSIKKFCYLDKLLLWHGRLSYKRSALLAQFIMHRGMLISFIQAIFTSIYYFVALSIFNGLLLLGYSTIFTMLPAFALIFDTDVDVQTALKYPPLYQTLQRGRELNSKTFCVWVWKALFQGSVIMLLSMLLFPNSYLLIETITFTAMIFTEYLLSLSELNRLHIITIIANVVSILLYILILTTMRTFFEIQNIMQVDSLLKILIIVLVAWLPLFMFQLIKKKVDPSDYEKIMKTVKIKAIGMEILK</sequence>
<dbReference type="SFLD" id="SFLDS00003">
    <property type="entry name" value="Haloacid_Dehalogenase"/>
    <property type="match status" value="1"/>
</dbReference>
<evidence type="ECO:0000256" key="10">
    <source>
        <dbReference type="ARBA" id="ARBA00022967"/>
    </source>
</evidence>
<evidence type="ECO:0000259" key="19">
    <source>
        <dbReference type="Pfam" id="PF00122"/>
    </source>
</evidence>
<accession>A0A0V0R5Q7</accession>
<keyword evidence="10 18" id="KW-1278">Translocase</keyword>
<dbReference type="InterPro" id="IPR023298">
    <property type="entry name" value="ATPase_P-typ_TM_dom_sf"/>
</dbReference>
<feature type="binding site" evidence="16">
    <location>
        <position position="722"/>
    </location>
    <ligand>
        <name>ATP</name>
        <dbReference type="ChEBI" id="CHEBI:30616"/>
    </ligand>
</feature>
<dbReference type="Pfam" id="PF13246">
    <property type="entry name" value="Cation_ATPase"/>
    <property type="match status" value="1"/>
</dbReference>
<evidence type="ECO:0000259" key="20">
    <source>
        <dbReference type="Pfam" id="PF16209"/>
    </source>
</evidence>
<feature type="binding site" evidence="16">
    <location>
        <position position="434"/>
    </location>
    <ligand>
        <name>ATP</name>
        <dbReference type="ChEBI" id="CHEBI:30616"/>
    </ligand>
</feature>
<dbReference type="InterPro" id="IPR018303">
    <property type="entry name" value="ATPase_P-typ_P_site"/>
</dbReference>
<feature type="transmembrane region" description="Helical" evidence="18">
    <location>
        <begin position="915"/>
        <end position="938"/>
    </location>
</feature>
<dbReference type="Gene3D" id="3.40.1110.10">
    <property type="entry name" value="Calcium-transporting ATPase, cytoplasmic domain N"/>
    <property type="match status" value="1"/>
</dbReference>
<dbReference type="EMBL" id="LDAU01000044">
    <property type="protein sequence ID" value="KRX09825.1"/>
    <property type="molecule type" value="Genomic_DNA"/>
</dbReference>
<feature type="transmembrane region" description="Helical" evidence="18">
    <location>
        <begin position="1058"/>
        <end position="1077"/>
    </location>
</feature>
<feature type="binding site" evidence="17">
    <location>
        <position position="434"/>
    </location>
    <ligand>
        <name>Mg(2+)</name>
        <dbReference type="ChEBI" id="CHEBI:18420"/>
    </ligand>
</feature>
<dbReference type="InterPro" id="IPR008250">
    <property type="entry name" value="ATPase_P-typ_transduc_dom_A_sf"/>
</dbReference>
<feature type="transmembrane region" description="Helical" evidence="18">
    <location>
        <begin position="885"/>
        <end position="909"/>
    </location>
</feature>
<dbReference type="InterPro" id="IPR023299">
    <property type="entry name" value="ATPase_P-typ_cyto_dom_N"/>
</dbReference>
<dbReference type="GO" id="GO:0000287">
    <property type="term" value="F:magnesium ion binding"/>
    <property type="evidence" value="ECO:0007669"/>
    <property type="project" value="UniProtKB-UniRule"/>
</dbReference>
<evidence type="ECO:0000256" key="11">
    <source>
        <dbReference type="ARBA" id="ARBA00022989"/>
    </source>
</evidence>
<evidence type="ECO:0000256" key="6">
    <source>
        <dbReference type="ARBA" id="ARBA00022723"/>
    </source>
</evidence>
<dbReference type="OrthoDB" id="377733at2759"/>
<evidence type="ECO:0000256" key="5">
    <source>
        <dbReference type="ARBA" id="ARBA00022692"/>
    </source>
</evidence>
<dbReference type="InterPro" id="IPR023214">
    <property type="entry name" value="HAD_sf"/>
</dbReference>
<evidence type="ECO:0000256" key="14">
    <source>
        <dbReference type="ARBA" id="ARBA00034036"/>
    </source>
</evidence>
<comment type="caution">
    <text evidence="22">The sequence shown here is derived from an EMBL/GenBank/DDBJ whole genome shotgun (WGS) entry which is preliminary data.</text>
</comment>
<dbReference type="SUPFAM" id="SSF81653">
    <property type="entry name" value="Calcium ATPase, transduction domain A"/>
    <property type="match status" value="1"/>
</dbReference>
<dbReference type="InterPro" id="IPR032631">
    <property type="entry name" value="P-type_ATPase_N"/>
</dbReference>
<evidence type="ECO:0000256" key="15">
    <source>
        <dbReference type="PIRSR" id="PIRSR606539-1"/>
    </source>
</evidence>
<dbReference type="InParanoid" id="A0A0V0R5Q7"/>
<dbReference type="GO" id="GO:0005768">
    <property type="term" value="C:endosome"/>
    <property type="evidence" value="ECO:0007669"/>
    <property type="project" value="TreeGrafter"/>
</dbReference>
<feature type="binding site" evidence="16">
    <location>
        <position position="721"/>
    </location>
    <ligand>
        <name>ATP</name>
        <dbReference type="ChEBI" id="CHEBI:30616"/>
    </ligand>
</feature>
<evidence type="ECO:0000259" key="21">
    <source>
        <dbReference type="Pfam" id="PF16212"/>
    </source>
</evidence>
<dbReference type="PANTHER" id="PTHR24092:SF5">
    <property type="entry name" value="PHOSPHOLIPID-TRANSPORTING ATPASE"/>
    <property type="match status" value="1"/>
</dbReference>
<feature type="binding site" evidence="16">
    <location>
        <position position="433"/>
    </location>
    <ligand>
        <name>ATP</name>
        <dbReference type="ChEBI" id="CHEBI:30616"/>
    </ligand>
</feature>
<dbReference type="GO" id="GO:0005524">
    <property type="term" value="F:ATP binding"/>
    <property type="evidence" value="ECO:0007669"/>
    <property type="project" value="UniProtKB-UniRule"/>
</dbReference>
<feature type="transmembrane region" description="Helical" evidence="18">
    <location>
        <begin position="366"/>
        <end position="386"/>
    </location>
</feature>
<proteinExistence type="inferred from homology"/>
<dbReference type="GO" id="GO:0016887">
    <property type="term" value="F:ATP hydrolysis activity"/>
    <property type="evidence" value="ECO:0007669"/>
    <property type="project" value="InterPro"/>
</dbReference>
<comment type="cofactor">
    <cofactor evidence="1 17">
        <name>Mg(2+)</name>
        <dbReference type="ChEBI" id="CHEBI:18420"/>
    </cofactor>
</comment>
<feature type="binding site" evidence="17">
    <location>
        <position position="829"/>
    </location>
    <ligand>
        <name>Mg(2+)</name>
        <dbReference type="ChEBI" id="CHEBI:18420"/>
    </ligand>
</feature>
<evidence type="ECO:0000256" key="16">
    <source>
        <dbReference type="PIRSR" id="PIRSR606539-2"/>
    </source>
</evidence>
<dbReference type="GO" id="GO:0140326">
    <property type="term" value="F:ATPase-coupled intramembrane lipid transporter activity"/>
    <property type="evidence" value="ECO:0007669"/>
    <property type="project" value="UniProtKB-EC"/>
</dbReference>
<feature type="domain" description="P-type ATPase C-terminal" evidence="21">
    <location>
        <begin position="855"/>
        <end position="1083"/>
    </location>
</feature>
<comment type="subcellular location">
    <subcellularLocation>
        <location evidence="2">Endomembrane system</location>
        <topology evidence="2">Multi-pass membrane protein</topology>
    </subcellularLocation>
    <subcellularLocation>
        <location evidence="18">Membrane</location>
        <topology evidence="18">Multi-pass membrane protein</topology>
    </subcellularLocation>
</comment>
<evidence type="ECO:0000313" key="23">
    <source>
        <dbReference type="Proteomes" id="UP000054937"/>
    </source>
</evidence>
<dbReference type="Pfam" id="PF00122">
    <property type="entry name" value="E1-E2_ATPase"/>
    <property type="match status" value="1"/>
</dbReference>
<feature type="binding site" evidence="16">
    <location>
        <position position="432"/>
    </location>
    <ligand>
        <name>ATP</name>
        <dbReference type="ChEBI" id="CHEBI:30616"/>
    </ligand>
</feature>
<name>A0A0V0R5Q7_PSEPJ</name>
<feature type="binding site" evidence="16">
    <location>
        <position position="586"/>
    </location>
    <ligand>
        <name>ATP</name>
        <dbReference type="ChEBI" id="CHEBI:30616"/>
    </ligand>
</feature>
<keyword evidence="5 18" id="KW-0812">Transmembrane</keyword>
<dbReference type="SFLD" id="SFLDF00027">
    <property type="entry name" value="p-type_atpase"/>
    <property type="match status" value="1"/>
</dbReference>
<evidence type="ECO:0000256" key="4">
    <source>
        <dbReference type="ARBA" id="ARBA00022448"/>
    </source>
</evidence>
<comment type="similarity">
    <text evidence="3 18">Belongs to the cation transport ATPase (P-type) (TC 3.A.3) family. Type IV subfamily.</text>
</comment>
<dbReference type="PANTHER" id="PTHR24092">
    <property type="entry name" value="PROBABLE PHOSPHOLIPID-TRANSPORTING ATPASE"/>
    <property type="match status" value="1"/>
</dbReference>
<dbReference type="GO" id="GO:0006890">
    <property type="term" value="P:retrograde vesicle-mediated transport, Golgi to endoplasmic reticulum"/>
    <property type="evidence" value="ECO:0007669"/>
    <property type="project" value="TreeGrafter"/>
</dbReference>